<organism evidence="5 6">
    <name type="scientific">Gracilibacillus caseinilyticus</name>
    <dbReference type="NCBI Taxonomy" id="2932256"/>
    <lineage>
        <taxon>Bacteria</taxon>
        <taxon>Bacillati</taxon>
        <taxon>Bacillota</taxon>
        <taxon>Bacilli</taxon>
        <taxon>Bacillales</taxon>
        <taxon>Bacillaceae</taxon>
        <taxon>Gracilibacillus</taxon>
    </lineage>
</organism>
<feature type="domain" description="PucR C-terminal helix-turn-helix" evidence="3">
    <location>
        <begin position="474"/>
        <end position="532"/>
    </location>
</feature>
<dbReference type="Pfam" id="PF13556">
    <property type="entry name" value="HTH_30"/>
    <property type="match status" value="1"/>
</dbReference>
<dbReference type="Gene3D" id="1.10.10.2840">
    <property type="entry name" value="PucR C-terminal helix-turn-helix domain"/>
    <property type="match status" value="1"/>
</dbReference>
<proteinExistence type="inferred from homology"/>
<dbReference type="EMBL" id="CP095072">
    <property type="protein sequence ID" value="UOQ49245.1"/>
    <property type="molecule type" value="Genomic_DNA"/>
</dbReference>
<dbReference type="PANTHER" id="PTHR33744">
    <property type="entry name" value="CARBOHYDRATE DIACID REGULATOR"/>
    <property type="match status" value="1"/>
</dbReference>
<dbReference type="InterPro" id="IPR051448">
    <property type="entry name" value="CdaR-like_regulators"/>
</dbReference>
<dbReference type="Pfam" id="PF17853">
    <property type="entry name" value="GGDEF_2"/>
    <property type="match status" value="1"/>
</dbReference>
<name>A0ABY4EY83_9BACI</name>
<evidence type="ECO:0000259" key="3">
    <source>
        <dbReference type="Pfam" id="PF13556"/>
    </source>
</evidence>
<gene>
    <name evidence="5" type="ORF">MUN88_03720</name>
</gene>
<sequence>MTNRKKSRGLSLQQLLNLEPLQGAKQLSVQEVDDITFNDIHIIRSQEEEHFVRADEFVLTTGYSYRENRLELIPLMEKLSEKGAVGLGIKMDHYMTNVPEEVVQRAISLDLPVIEIAPNTVFSNVVQLALEEIDHQISEHLLSVYNRLHTFTNSIVAEEKLQNVVAELEQVLGNPIIIKDLSGNIIAPLLSIILDSKELYQLASVLEKKAGIGAIEVELREEEFVAYALPLMKKGIYPHTPYIACMETNHPMTDIDLLTLDKISSVLLVELTHKQFKDQLKEEYLSSFLQGLLRGERLSMEHIKPQSTITNMNLGNMWLQVFILHANDSSLMEQQYTVIKNNLNKTVKSKLLVTKYKREVVFLIADEDKQKLPLSIKMIENELDRFWQNQEDDIHFVLWIGKSVYELAGVRESYQQALQVRSIYQEYDIQKRSVYFKDMHVYRLLYLLPESDELKEYLQSILGPILRNAKNEMLLETLRIYFTENKNIEATAKQLNIQHYTIVQRLERIKELLGVDIDDAEVALELQIALKLIKNH</sequence>
<evidence type="ECO:0000259" key="2">
    <source>
        <dbReference type="Pfam" id="PF07905"/>
    </source>
</evidence>
<dbReference type="Pfam" id="PF07905">
    <property type="entry name" value="PucR"/>
    <property type="match status" value="1"/>
</dbReference>
<dbReference type="Proteomes" id="UP000831782">
    <property type="component" value="Chromosome"/>
</dbReference>
<evidence type="ECO:0000259" key="4">
    <source>
        <dbReference type="Pfam" id="PF17853"/>
    </source>
</evidence>
<feature type="domain" description="Purine catabolism PurC-like" evidence="2">
    <location>
        <begin position="15"/>
        <end position="133"/>
    </location>
</feature>
<protein>
    <submittedName>
        <fullName evidence="5">Helix-turn-helix domain-containing protein</fullName>
    </submittedName>
</protein>
<dbReference type="InterPro" id="IPR012914">
    <property type="entry name" value="PucR_dom"/>
</dbReference>
<dbReference type="RefSeq" id="WP_244720995.1">
    <property type="nucleotide sequence ID" value="NZ_CP095072.1"/>
</dbReference>
<dbReference type="PANTHER" id="PTHR33744:SF1">
    <property type="entry name" value="DNA-BINDING TRANSCRIPTIONAL ACTIVATOR ADER"/>
    <property type="match status" value="1"/>
</dbReference>
<accession>A0ABY4EY83</accession>
<reference evidence="5 6" key="1">
    <citation type="submission" date="2022-04" db="EMBL/GenBank/DDBJ databases">
        <title>Gracilibacillus sp. isolated from saltern.</title>
        <authorList>
            <person name="Won M."/>
            <person name="Lee C.-M."/>
            <person name="Woen H.-Y."/>
            <person name="Kwon S.-W."/>
        </authorList>
    </citation>
    <scope>NUCLEOTIDE SEQUENCE [LARGE SCALE GENOMIC DNA]</scope>
    <source>
        <strain evidence="5 6">SSWR10-1</strain>
    </source>
</reference>
<evidence type="ECO:0000313" key="5">
    <source>
        <dbReference type="EMBL" id="UOQ49245.1"/>
    </source>
</evidence>
<dbReference type="InterPro" id="IPR041522">
    <property type="entry name" value="CdaR_GGDEF"/>
</dbReference>
<evidence type="ECO:0000313" key="6">
    <source>
        <dbReference type="Proteomes" id="UP000831782"/>
    </source>
</evidence>
<feature type="domain" description="CdaR GGDEF-like" evidence="4">
    <location>
        <begin position="319"/>
        <end position="422"/>
    </location>
</feature>
<dbReference type="InterPro" id="IPR042070">
    <property type="entry name" value="PucR_C-HTH_sf"/>
</dbReference>
<dbReference type="InterPro" id="IPR025736">
    <property type="entry name" value="PucR_C-HTH_dom"/>
</dbReference>
<evidence type="ECO:0000256" key="1">
    <source>
        <dbReference type="ARBA" id="ARBA00006754"/>
    </source>
</evidence>
<comment type="similarity">
    <text evidence="1">Belongs to the CdaR family.</text>
</comment>
<keyword evidence="6" id="KW-1185">Reference proteome</keyword>